<feature type="compositionally biased region" description="Basic and acidic residues" evidence="1">
    <location>
        <begin position="549"/>
        <end position="561"/>
    </location>
</feature>
<dbReference type="PANTHER" id="PTHR32091">
    <property type="entry name" value="EUKARYOTIC TRANSLATION INITIATION FACTOR 4B"/>
    <property type="match status" value="1"/>
</dbReference>
<dbReference type="GeneID" id="118343652"/>
<dbReference type="KEGG" id="jre:118343652"/>
<feature type="region of interest" description="Disordered" evidence="1">
    <location>
        <begin position="467"/>
        <end position="624"/>
    </location>
</feature>
<dbReference type="AlphaFoldDB" id="A0A2I4G4T2"/>
<sequence length="624" mass="69229">MSKKKVSGNTMTLKDFHGGSIPSDLPLPSAPGVTVRPSDRSGQDRPNSWGNPIGRPENWSRPHTSPATRHFDDKTPFLTHNARIGRNFDEDERKPLDGVSAPRRTISDESIRVPGARVELKPEYESGGSLVGQQGLAASGAVNAYVAKVSEVTCGGVNSQNLGGNGGLGVGGGYPNAWAARKEVVGVNEPVQQSAWSGTTAVLKLARASALEKVSSGRWKSKHSLNFQADVEDVMSPKMESVFQSNSYGNNSYNMVDVTGGRDYHDATLVRQVERGLNIEDGVLVARKEFPEYEIAMAPIYSDVKEWNPTIHMDRTPVARNDGRLGGSELQPPVHLEPPERPKLKLLPRTKPLKSSEQPAIDHVQGYRRVSDTGHAEAFEVYGNVNPAKLSTAITESVPQAMERPKLNIKSRSQHLEQLEGNIEKDRNALFGGARPRELVLKERGIGDVTINSHDLVQQFDRVEHNVPRIERDMKGKDWKANPSPADYGEKTENPLLGQRIGKRHERKDHRQEIERVDMQRNWRNESRRNNRETERKQQQVERPPSPETWRKPVEQPKPDSLDSGGPRHGKVASAVELAQAFSRSVSDPKAADRFSGQRSLPGRNQMPFSRLMGPTPRPQINGY</sequence>
<dbReference type="FunCoup" id="A0A2I4G4T2">
    <property type="interactions" value="3327"/>
</dbReference>
<dbReference type="Gramene" id="Jr04_07250_p1">
    <property type="protein sequence ID" value="cds.Jr04_07250_p1"/>
    <property type="gene ID" value="Jr04_07250"/>
</dbReference>
<feature type="region of interest" description="Disordered" evidence="1">
    <location>
        <begin position="315"/>
        <end position="341"/>
    </location>
</feature>
<keyword evidence="2" id="KW-1185">Reference proteome</keyword>
<reference evidence="3" key="1">
    <citation type="submission" date="2025-08" db="UniProtKB">
        <authorList>
            <consortium name="RefSeq"/>
        </authorList>
    </citation>
    <scope>IDENTIFICATION</scope>
    <source>
        <tissue evidence="3">Leaves</tissue>
    </source>
</reference>
<dbReference type="Gramene" id="Jr04_07270_p1">
    <property type="protein sequence ID" value="cds.Jr04_07270_p1"/>
    <property type="gene ID" value="Jr04_07270"/>
</dbReference>
<feature type="region of interest" description="Disordered" evidence="1">
    <location>
        <begin position="1"/>
        <end position="101"/>
    </location>
</feature>
<organism evidence="2 3">
    <name type="scientific">Juglans regia</name>
    <name type="common">English walnut</name>
    <dbReference type="NCBI Taxonomy" id="51240"/>
    <lineage>
        <taxon>Eukaryota</taxon>
        <taxon>Viridiplantae</taxon>
        <taxon>Streptophyta</taxon>
        <taxon>Embryophyta</taxon>
        <taxon>Tracheophyta</taxon>
        <taxon>Spermatophyta</taxon>
        <taxon>Magnoliopsida</taxon>
        <taxon>eudicotyledons</taxon>
        <taxon>Gunneridae</taxon>
        <taxon>Pentapetalae</taxon>
        <taxon>rosids</taxon>
        <taxon>fabids</taxon>
        <taxon>Fagales</taxon>
        <taxon>Juglandaceae</taxon>
        <taxon>Juglans</taxon>
    </lineage>
</organism>
<dbReference type="OrthoDB" id="48651at2759"/>
<feature type="compositionally biased region" description="Basic and acidic residues" evidence="1">
    <location>
        <begin position="467"/>
        <end position="480"/>
    </location>
</feature>
<evidence type="ECO:0000313" key="2">
    <source>
        <dbReference type="Proteomes" id="UP000235220"/>
    </source>
</evidence>
<dbReference type="GO" id="GO:0003743">
    <property type="term" value="F:translation initiation factor activity"/>
    <property type="evidence" value="ECO:0000318"/>
    <property type="project" value="GO_Central"/>
</dbReference>
<evidence type="ECO:0000256" key="1">
    <source>
        <dbReference type="SAM" id="MobiDB-lite"/>
    </source>
</evidence>
<feature type="compositionally biased region" description="Basic and acidic residues" evidence="1">
    <location>
        <begin position="86"/>
        <end position="96"/>
    </location>
</feature>
<dbReference type="RefSeq" id="XP_018838909.1">
    <property type="nucleotide sequence ID" value="XM_018983364.2"/>
</dbReference>
<gene>
    <name evidence="3" type="primary">LOC118343652</name>
</gene>
<dbReference type="GO" id="GO:0003729">
    <property type="term" value="F:mRNA binding"/>
    <property type="evidence" value="ECO:0000318"/>
    <property type="project" value="GO_Central"/>
</dbReference>
<dbReference type="Proteomes" id="UP000235220">
    <property type="component" value="Chromosome 4"/>
</dbReference>
<dbReference type="PANTHER" id="PTHR32091:SF4">
    <property type="entry name" value="OS07G0546100 PROTEIN"/>
    <property type="match status" value="1"/>
</dbReference>
<evidence type="ECO:0000313" key="3">
    <source>
        <dbReference type="RefSeq" id="XP_018838909.1"/>
    </source>
</evidence>
<feature type="compositionally biased region" description="Basic and acidic residues" evidence="1">
    <location>
        <begin position="509"/>
        <end position="540"/>
    </location>
</feature>
<name>A0A2I4G4T2_JUGRE</name>
<proteinExistence type="predicted"/>
<accession>A0A2I4G4T2</accession>
<protein>
    <submittedName>
        <fullName evidence="3">Uncharacterized protein LOC118343652</fullName>
    </submittedName>
</protein>
<dbReference type="InterPro" id="IPR010433">
    <property type="entry name" value="EIF-4B_pln"/>
</dbReference>